<keyword evidence="2" id="KW-0238">DNA-binding</keyword>
<dbReference type="InterPro" id="IPR000835">
    <property type="entry name" value="HTH_MarR-typ"/>
</dbReference>
<dbReference type="CDD" id="cd00090">
    <property type="entry name" value="HTH_ARSR"/>
    <property type="match status" value="1"/>
</dbReference>
<dbReference type="PANTHER" id="PTHR33164:SF106">
    <property type="entry name" value="TRANSCRIPTIONAL REGULATORY PROTEIN"/>
    <property type="match status" value="1"/>
</dbReference>
<dbReference type="InterPro" id="IPR011991">
    <property type="entry name" value="ArsR-like_HTH"/>
</dbReference>
<dbReference type="GO" id="GO:0006950">
    <property type="term" value="P:response to stress"/>
    <property type="evidence" value="ECO:0007669"/>
    <property type="project" value="TreeGrafter"/>
</dbReference>
<dbReference type="Proteomes" id="UP000280501">
    <property type="component" value="Unassembled WGS sequence"/>
</dbReference>
<name>A0A3N4YMC8_9MICO</name>
<gene>
    <name evidence="2" type="ORF">EDD34_2458</name>
</gene>
<dbReference type="GO" id="GO:0003677">
    <property type="term" value="F:DNA binding"/>
    <property type="evidence" value="ECO:0007669"/>
    <property type="project" value="UniProtKB-KW"/>
</dbReference>
<dbReference type="Gene3D" id="1.10.10.10">
    <property type="entry name" value="Winged helix-like DNA-binding domain superfamily/Winged helix DNA-binding domain"/>
    <property type="match status" value="1"/>
</dbReference>
<dbReference type="Pfam" id="PF12802">
    <property type="entry name" value="MarR_2"/>
    <property type="match status" value="1"/>
</dbReference>
<dbReference type="EMBL" id="RKQZ01000001">
    <property type="protein sequence ID" value="RPF21823.1"/>
    <property type="molecule type" value="Genomic_DNA"/>
</dbReference>
<dbReference type="OrthoDB" id="162531at2"/>
<proteinExistence type="predicted"/>
<protein>
    <submittedName>
        <fullName evidence="2">DNA-binding MarR family transcriptional regulator</fullName>
    </submittedName>
</protein>
<comment type="caution">
    <text evidence="2">The sequence shown here is derived from an EMBL/GenBank/DDBJ whole genome shotgun (WGS) entry which is preliminary data.</text>
</comment>
<dbReference type="SUPFAM" id="SSF46785">
    <property type="entry name" value="Winged helix' DNA-binding domain"/>
    <property type="match status" value="1"/>
</dbReference>
<dbReference type="InterPro" id="IPR039422">
    <property type="entry name" value="MarR/SlyA-like"/>
</dbReference>
<organism evidence="2 3">
    <name type="scientific">Myceligenerans xiligouense</name>
    <dbReference type="NCBI Taxonomy" id="253184"/>
    <lineage>
        <taxon>Bacteria</taxon>
        <taxon>Bacillati</taxon>
        <taxon>Actinomycetota</taxon>
        <taxon>Actinomycetes</taxon>
        <taxon>Micrococcales</taxon>
        <taxon>Promicromonosporaceae</taxon>
        <taxon>Myceligenerans</taxon>
    </lineage>
</organism>
<dbReference type="AlphaFoldDB" id="A0A3N4YMC8"/>
<sequence>MNQAQQPSSAGATRLASDLADAFVLFHEAIGVRRGLSAGDHKALGVIERSGPLAASELARRTGLTAGAVTGLVNRLVDGGYVRREPCPTDGRRVLISTTEAPHDPVLADALATLEREASSLVDAFDEHQRAAVVGWITVMTERLHAQARRLAR</sequence>
<dbReference type="PANTHER" id="PTHR33164">
    <property type="entry name" value="TRANSCRIPTIONAL REGULATOR, MARR FAMILY"/>
    <property type="match status" value="1"/>
</dbReference>
<reference evidence="2 3" key="1">
    <citation type="submission" date="2018-11" db="EMBL/GenBank/DDBJ databases">
        <title>Sequencing the genomes of 1000 actinobacteria strains.</title>
        <authorList>
            <person name="Klenk H.-P."/>
        </authorList>
    </citation>
    <scope>NUCLEOTIDE SEQUENCE [LARGE SCALE GENOMIC DNA]</scope>
    <source>
        <strain evidence="2 3">DSM 15700</strain>
    </source>
</reference>
<dbReference type="InterPro" id="IPR036390">
    <property type="entry name" value="WH_DNA-bd_sf"/>
</dbReference>
<feature type="domain" description="HTH marR-type" evidence="1">
    <location>
        <begin position="12"/>
        <end position="142"/>
    </location>
</feature>
<evidence type="ECO:0000313" key="3">
    <source>
        <dbReference type="Proteomes" id="UP000280501"/>
    </source>
</evidence>
<dbReference type="RefSeq" id="WP_123814821.1">
    <property type="nucleotide sequence ID" value="NZ_RKQZ01000001.1"/>
</dbReference>
<keyword evidence="3" id="KW-1185">Reference proteome</keyword>
<evidence type="ECO:0000259" key="1">
    <source>
        <dbReference type="PROSITE" id="PS50995"/>
    </source>
</evidence>
<evidence type="ECO:0000313" key="2">
    <source>
        <dbReference type="EMBL" id="RPF21823.1"/>
    </source>
</evidence>
<dbReference type="SMART" id="SM00347">
    <property type="entry name" value="HTH_MARR"/>
    <property type="match status" value="1"/>
</dbReference>
<accession>A0A3N4YMC8</accession>
<dbReference type="GO" id="GO:0003700">
    <property type="term" value="F:DNA-binding transcription factor activity"/>
    <property type="evidence" value="ECO:0007669"/>
    <property type="project" value="InterPro"/>
</dbReference>
<dbReference type="InterPro" id="IPR036388">
    <property type="entry name" value="WH-like_DNA-bd_sf"/>
</dbReference>
<dbReference type="PROSITE" id="PS50995">
    <property type="entry name" value="HTH_MARR_2"/>
    <property type="match status" value="1"/>
</dbReference>